<dbReference type="Proteomes" id="UP000241868">
    <property type="component" value="Unassembled WGS sequence"/>
</dbReference>
<proteinExistence type="predicted"/>
<sequence length="122" mass="13767">MAIMFNRQEAALLADFLAQNQDVFYAYNHENDDTSLHATLLNKLDCLRQQQSDAKEAEIQASLAEAQILGFVHGRAGHSLASLIKGMGLQGQEWEWITSRYPVFCYLSDDDLMEIEQTVKTA</sequence>
<evidence type="ECO:0000313" key="1">
    <source>
        <dbReference type="EMBL" id="PSJ81184.1"/>
    </source>
</evidence>
<protein>
    <submittedName>
        <fullName evidence="1">Uncharacterized protein</fullName>
    </submittedName>
</protein>
<comment type="caution">
    <text evidence="1">The sequence shown here is derived from an EMBL/GenBank/DDBJ whole genome shotgun (WGS) entry which is preliminary data.</text>
</comment>
<gene>
    <name evidence="1" type="ORF">C7N83_01815</name>
</gene>
<dbReference type="AlphaFoldDB" id="A0A2P7U2H4"/>
<dbReference type="EMBL" id="PXYY01000006">
    <property type="protein sequence ID" value="PSJ81184.1"/>
    <property type="molecule type" value="Genomic_DNA"/>
</dbReference>
<dbReference type="RefSeq" id="WP_106740205.1">
    <property type="nucleotide sequence ID" value="NZ_PXYY01000006.1"/>
</dbReference>
<keyword evidence="2" id="KW-1185">Reference proteome</keyword>
<name>A0A2P7U2H4_9NEIS</name>
<evidence type="ECO:0000313" key="2">
    <source>
        <dbReference type="Proteomes" id="UP000241868"/>
    </source>
</evidence>
<organism evidence="1 2">
    <name type="scientific">Neisseria iguanae</name>
    <dbReference type="NCBI Taxonomy" id="90242"/>
    <lineage>
        <taxon>Bacteria</taxon>
        <taxon>Pseudomonadati</taxon>
        <taxon>Pseudomonadota</taxon>
        <taxon>Betaproteobacteria</taxon>
        <taxon>Neisseriales</taxon>
        <taxon>Neisseriaceae</taxon>
        <taxon>Neisseria</taxon>
    </lineage>
</organism>
<reference evidence="1 2" key="1">
    <citation type="submission" date="2018-03" db="EMBL/GenBank/DDBJ databases">
        <title>Neisseria weixii sp. nov., isolated from the intestinal contents of Tibetan Plateau pika (Ochotona curzoniae) in Yushu, Qinghai Province, China.</title>
        <authorList>
            <person name="Gui Z."/>
        </authorList>
    </citation>
    <scope>NUCLEOTIDE SEQUENCE [LARGE SCALE GENOMIC DNA]</scope>
    <source>
        <strain evidence="1 2">ATCC 51483</strain>
    </source>
</reference>
<accession>A0A2P7U2H4</accession>